<organism evidence="11 12">
    <name type="scientific">Streptomyces lacrimifluminis</name>
    <dbReference type="NCBI Taxonomy" id="1500077"/>
    <lineage>
        <taxon>Bacteria</taxon>
        <taxon>Bacillati</taxon>
        <taxon>Actinomycetota</taxon>
        <taxon>Actinomycetes</taxon>
        <taxon>Kitasatosporales</taxon>
        <taxon>Streptomycetaceae</taxon>
        <taxon>Streptomyces</taxon>
    </lineage>
</organism>
<dbReference type="GO" id="GO:0009098">
    <property type="term" value="P:L-leucine biosynthetic process"/>
    <property type="evidence" value="ECO:0007669"/>
    <property type="project" value="UniProtKB-KW"/>
</dbReference>
<keyword evidence="5" id="KW-0028">Amino-acid biosynthesis</keyword>
<proteinExistence type="inferred from homology"/>
<dbReference type="Gene3D" id="3.20.20.70">
    <property type="entry name" value="Aldolase class I"/>
    <property type="match status" value="1"/>
</dbReference>
<comment type="pathway">
    <text evidence="1">Amino-acid biosynthesis; L-leucine biosynthesis; L-leucine from 3-methyl-2-oxobutanoate: step 1/4.</text>
</comment>
<dbReference type="AlphaFoldDB" id="A0A917LER2"/>
<dbReference type="EC" id="2.3.3.13" evidence="3"/>
<dbReference type="PROSITE" id="PS50991">
    <property type="entry name" value="PYR_CT"/>
    <property type="match status" value="1"/>
</dbReference>
<evidence type="ECO:0000256" key="5">
    <source>
        <dbReference type="ARBA" id="ARBA00022605"/>
    </source>
</evidence>
<evidence type="ECO:0000256" key="9">
    <source>
        <dbReference type="RuleBase" id="RU003523"/>
    </source>
</evidence>
<dbReference type="RefSeq" id="WP_189151012.1">
    <property type="nucleotide sequence ID" value="NZ_BAABER010000031.1"/>
</dbReference>
<dbReference type="InterPro" id="IPR000891">
    <property type="entry name" value="PYR_CT"/>
</dbReference>
<evidence type="ECO:0000256" key="8">
    <source>
        <dbReference type="ARBA" id="ARBA00023304"/>
    </source>
</evidence>
<dbReference type="Pfam" id="PF22617">
    <property type="entry name" value="HCS_D2"/>
    <property type="match status" value="1"/>
</dbReference>
<keyword evidence="6 9" id="KW-0808">Transferase</keyword>
<protein>
    <recommendedName>
        <fullName evidence="3">2-isopropylmalate synthase</fullName>
        <ecNumber evidence="3">2.3.3.13</ecNumber>
    </recommendedName>
</protein>
<feature type="domain" description="Pyruvate carboxyltransferase" evidence="10">
    <location>
        <begin position="10"/>
        <end position="270"/>
    </location>
</feature>
<dbReference type="GO" id="GO:0003852">
    <property type="term" value="F:2-isopropylmalate synthase activity"/>
    <property type="evidence" value="ECO:0007669"/>
    <property type="project" value="UniProtKB-EC"/>
</dbReference>
<comment type="caution">
    <text evidence="11">The sequence shown here is derived from an EMBL/GenBank/DDBJ whole genome shotgun (WGS) entry which is preliminary data.</text>
</comment>
<comment type="similarity">
    <text evidence="2">Belongs to the alpha-IPM synthase/homocitrate synthase family. LeuA type 1 subfamily.</text>
</comment>
<evidence type="ECO:0000256" key="3">
    <source>
        <dbReference type="ARBA" id="ARBA00012973"/>
    </source>
</evidence>
<evidence type="ECO:0000256" key="6">
    <source>
        <dbReference type="ARBA" id="ARBA00022679"/>
    </source>
</evidence>
<keyword evidence="4" id="KW-0432">Leucine biosynthesis</keyword>
<keyword evidence="8" id="KW-0100">Branched-chain amino acid biosynthesis</keyword>
<evidence type="ECO:0000256" key="7">
    <source>
        <dbReference type="ARBA" id="ARBA00023211"/>
    </source>
</evidence>
<dbReference type="EMBL" id="BMMU01000029">
    <property type="protein sequence ID" value="GGJ58770.1"/>
    <property type="molecule type" value="Genomic_DNA"/>
</dbReference>
<dbReference type="SUPFAM" id="SSF51569">
    <property type="entry name" value="Aldolase"/>
    <property type="match status" value="1"/>
</dbReference>
<reference evidence="11" key="2">
    <citation type="submission" date="2020-09" db="EMBL/GenBank/DDBJ databases">
        <authorList>
            <person name="Sun Q."/>
            <person name="Zhou Y."/>
        </authorList>
    </citation>
    <scope>NUCLEOTIDE SEQUENCE</scope>
    <source>
        <strain evidence="11">CGMCC 4.7272</strain>
    </source>
</reference>
<accession>A0A917LER2</accession>
<evidence type="ECO:0000313" key="11">
    <source>
        <dbReference type="EMBL" id="GGJ58770.1"/>
    </source>
</evidence>
<dbReference type="PANTHER" id="PTHR10277">
    <property type="entry name" value="HOMOCITRATE SYNTHASE-RELATED"/>
    <property type="match status" value="1"/>
</dbReference>
<dbReference type="InterPro" id="IPR013785">
    <property type="entry name" value="Aldolase_TIM"/>
</dbReference>
<gene>
    <name evidence="11" type="ORF">GCM10012282_65200</name>
</gene>
<evidence type="ECO:0000256" key="2">
    <source>
        <dbReference type="ARBA" id="ARBA00009396"/>
    </source>
</evidence>
<evidence type="ECO:0000256" key="4">
    <source>
        <dbReference type="ARBA" id="ARBA00022430"/>
    </source>
</evidence>
<dbReference type="Pfam" id="PF00682">
    <property type="entry name" value="HMGL-like"/>
    <property type="match status" value="1"/>
</dbReference>
<dbReference type="InterPro" id="IPR002034">
    <property type="entry name" value="AIPM/Hcit_synth_CS"/>
</dbReference>
<sequence length="401" mass="43153">MNEHATARRISVFDTTLRDGEQAPGNAMTPDQKLELALLIAGLGVDTIEAGFPASSPSDFEATRLISKELAGTRFATFSRTARRDVELAVEAGGIDNHQVQMVATGSQIHLTHKRGITRHAAVQEVVDTVRFASSLGVTDIAVGIEDASRGEDDLLRALTESAVDAGATCIILADTTGCHTPEEFGALIGKIRRWAPPPVKVSTHCHNDFGLATANTLAGLAAGADEVQVALGGIGERAGNTSLEEVAAVLAYKSEILGLTTDIRLDAMYPAYQRLREIIRLEEPRNKPLFGKYVFGTAAGIHQQGMLSDPSTYEYVEPARFGRERSLLIGRHSGRTVLRHLLEQLSVRVDEAELDELYRVHIAERAQGDCEDLSVVRDRLARDLGARAAGEALTTVGAGR</sequence>
<dbReference type="PROSITE" id="PS00815">
    <property type="entry name" value="AIPM_HOMOCIT_SYNTH_1"/>
    <property type="match status" value="1"/>
</dbReference>
<dbReference type="Proteomes" id="UP000625682">
    <property type="component" value="Unassembled WGS sequence"/>
</dbReference>
<dbReference type="InterPro" id="IPR050073">
    <property type="entry name" value="2-IPM_HCS-like"/>
</dbReference>
<keyword evidence="7" id="KW-0464">Manganese</keyword>
<evidence type="ECO:0000313" key="12">
    <source>
        <dbReference type="Proteomes" id="UP000625682"/>
    </source>
</evidence>
<evidence type="ECO:0000256" key="1">
    <source>
        <dbReference type="ARBA" id="ARBA00004689"/>
    </source>
</evidence>
<dbReference type="InterPro" id="IPR054691">
    <property type="entry name" value="LeuA/HCS_post-cat"/>
</dbReference>
<dbReference type="PROSITE" id="PS00816">
    <property type="entry name" value="AIPM_HOMOCIT_SYNTH_2"/>
    <property type="match status" value="1"/>
</dbReference>
<dbReference type="Gene3D" id="1.10.238.260">
    <property type="match status" value="1"/>
</dbReference>
<reference evidence="11" key="1">
    <citation type="journal article" date="2014" name="Int. J. Syst. Evol. Microbiol.">
        <title>Complete genome sequence of Corynebacterium casei LMG S-19264T (=DSM 44701T), isolated from a smear-ripened cheese.</title>
        <authorList>
            <consortium name="US DOE Joint Genome Institute (JGI-PGF)"/>
            <person name="Walter F."/>
            <person name="Albersmeier A."/>
            <person name="Kalinowski J."/>
            <person name="Ruckert C."/>
        </authorList>
    </citation>
    <scope>NUCLEOTIDE SEQUENCE</scope>
    <source>
        <strain evidence="11">CGMCC 4.7272</strain>
    </source>
</reference>
<keyword evidence="12" id="KW-1185">Reference proteome</keyword>
<dbReference type="PANTHER" id="PTHR10277:SF9">
    <property type="entry name" value="2-ISOPROPYLMALATE SYNTHASE 1, CHLOROPLASTIC-RELATED"/>
    <property type="match status" value="1"/>
</dbReference>
<evidence type="ECO:0000259" key="10">
    <source>
        <dbReference type="PROSITE" id="PS50991"/>
    </source>
</evidence>
<name>A0A917LER2_9ACTN</name>